<dbReference type="Gene3D" id="3.90.1210.10">
    <property type="entry name" value="Antifreeze-like/N-acetylneuraminic acid synthase C-terminal domain"/>
    <property type="match status" value="1"/>
</dbReference>
<feature type="domain" description="SAF" evidence="4">
    <location>
        <begin position="207"/>
        <end position="269"/>
    </location>
</feature>
<dbReference type="InterPro" id="IPR017585">
    <property type="entry name" value="SAF_FlgA"/>
</dbReference>
<dbReference type="Pfam" id="PF13144">
    <property type="entry name" value="ChapFlgA"/>
    <property type="match status" value="1"/>
</dbReference>
<comment type="caution">
    <text evidence="5">The sequence shown here is derived from an EMBL/GenBank/DDBJ whole genome shotgun (WGS) entry which is preliminary data.</text>
</comment>
<dbReference type="InterPro" id="IPR039246">
    <property type="entry name" value="Flagellar_FlgA"/>
</dbReference>
<keyword evidence="2" id="KW-0732">Signal</keyword>
<sequence>MGKKHQNYSHIAILILTVTLLLMPAVGMTATATDPIRIVLSPDATVDEDVITLGTVADILGLDGAALERLQAVEVGRSPLPGQSLLVHRGQIEMRLKQNDLDPARFDIRDSGPVKVLRNHHGVTAERIVEAVRSHIETHAPWSAEQMTLRPIRYHQDHRVPPGRVTFQVNAPKHVNWLGAVPFRVNILVDGQVAQRVSVPTYIEVWQEVVLAAKPLGRNQPITAADLKTERMNLARVPTSAVFDPQDVLGQRTSRPLAANSVLRSDHIHQPPVIRRGDVVQVVVESERLRITTQAVAQENGAVGETIRLLNARSRMDIHARVVDGQTVEIAY</sequence>
<keyword evidence="5" id="KW-0966">Cell projection</keyword>
<evidence type="ECO:0000256" key="3">
    <source>
        <dbReference type="ARBA" id="ARBA00022764"/>
    </source>
</evidence>
<dbReference type="GO" id="GO:0044780">
    <property type="term" value="P:bacterial-type flagellum assembly"/>
    <property type="evidence" value="ECO:0007669"/>
    <property type="project" value="InterPro"/>
</dbReference>
<evidence type="ECO:0000313" key="6">
    <source>
        <dbReference type="Proteomes" id="UP001165427"/>
    </source>
</evidence>
<dbReference type="GO" id="GO:0042597">
    <property type="term" value="C:periplasmic space"/>
    <property type="evidence" value="ECO:0007669"/>
    <property type="project" value="UniProtKB-SubCell"/>
</dbReference>
<dbReference type="NCBIfam" id="TIGR03170">
    <property type="entry name" value="flgA_cterm"/>
    <property type="match status" value="1"/>
</dbReference>
<comment type="subcellular location">
    <subcellularLocation>
        <location evidence="1">Periplasm</location>
    </subcellularLocation>
</comment>
<protein>
    <submittedName>
        <fullName evidence="5">Flagellar basal body P-ring formation chaperone FlgA</fullName>
    </submittedName>
</protein>
<proteinExistence type="predicted"/>
<dbReference type="SMART" id="SM00858">
    <property type="entry name" value="SAF"/>
    <property type="match status" value="1"/>
</dbReference>
<keyword evidence="5" id="KW-0969">Cilium</keyword>
<reference evidence="5" key="1">
    <citation type="submission" date="2022-04" db="EMBL/GenBank/DDBJ databases">
        <title>Desulfatitalea alkaliphila sp. nov., a novel anaerobic sulfate-reducing bacterium isolated from terrestrial mud volcano, Taman Peninsula, Russia.</title>
        <authorList>
            <person name="Khomyakova M.A."/>
            <person name="Merkel A.Y."/>
            <person name="Slobodkin A.I."/>
        </authorList>
    </citation>
    <scope>NUCLEOTIDE SEQUENCE</scope>
    <source>
        <strain evidence="5">M08but</strain>
    </source>
</reference>
<evidence type="ECO:0000259" key="4">
    <source>
        <dbReference type="SMART" id="SM00858"/>
    </source>
</evidence>
<organism evidence="5 6">
    <name type="scientific">Desulfatitalea alkaliphila</name>
    <dbReference type="NCBI Taxonomy" id="2929485"/>
    <lineage>
        <taxon>Bacteria</taxon>
        <taxon>Pseudomonadati</taxon>
        <taxon>Thermodesulfobacteriota</taxon>
        <taxon>Desulfobacteria</taxon>
        <taxon>Desulfobacterales</taxon>
        <taxon>Desulfosarcinaceae</taxon>
        <taxon>Desulfatitalea</taxon>
    </lineage>
</organism>
<dbReference type="AlphaFoldDB" id="A0AA41UIY9"/>
<evidence type="ECO:0000256" key="2">
    <source>
        <dbReference type="ARBA" id="ARBA00022729"/>
    </source>
</evidence>
<dbReference type="PANTHER" id="PTHR36307:SF1">
    <property type="entry name" value="FLAGELLA BASAL BODY P-RING FORMATION PROTEIN FLGA"/>
    <property type="match status" value="1"/>
</dbReference>
<keyword evidence="3" id="KW-0574">Periplasm</keyword>
<name>A0AA41UIY9_9BACT</name>
<keyword evidence="5" id="KW-0282">Flagellum</keyword>
<dbReference type="CDD" id="cd11614">
    <property type="entry name" value="SAF_CpaB_FlgA_like"/>
    <property type="match status" value="1"/>
</dbReference>
<dbReference type="Gene3D" id="2.30.30.760">
    <property type="match status" value="1"/>
</dbReference>
<dbReference type="Proteomes" id="UP001165427">
    <property type="component" value="Unassembled WGS sequence"/>
</dbReference>
<evidence type="ECO:0000256" key="1">
    <source>
        <dbReference type="ARBA" id="ARBA00004418"/>
    </source>
</evidence>
<dbReference type="PANTHER" id="PTHR36307">
    <property type="entry name" value="FLAGELLA BASAL BODY P-RING FORMATION PROTEIN FLGA"/>
    <property type="match status" value="1"/>
</dbReference>
<dbReference type="RefSeq" id="WP_246908374.1">
    <property type="nucleotide sequence ID" value="NZ_JALJRB010000012.1"/>
</dbReference>
<gene>
    <name evidence="5" type="primary">flgA</name>
    <name evidence="5" type="ORF">MRX98_11940</name>
</gene>
<accession>A0AA41UIY9</accession>
<dbReference type="EMBL" id="JALJRB010000012">
    <property type="protein sequence ID" value="MCJ8501285.1"/>
    <property type="molecule type" value="Genomic_DNA"/>
</dbReference>
<dbReference type="InterPro" id="IPR013974">
    <property type="entry name" value="SAF"/>
</dbReference>
<evidence type="ECO:0000313" key="5">
    <source>
        <dbReference type="EMBL" id="MCJ8501285.1"/>
    </source>
</evidence>
<keyword evidence="6" id="KW-1185">Reference proteome</keyword>